<dbReference type="RefSeq" id="WP_092909787.1">
    <property type="nucleotide sequence ID" value="NZ_FOUZ01000016.1"/>
</dbReference>
<reference evidence="2" key="1">
    <citation type="submission" date="2016-10" db="EMBL/GenBank/DDBJ databases">
        <authorList>
            <person name="Varghese N."/>
            <person name="Submissions S."/>
        </authorList>
    </citation>
    <scope>NUCLEOTIDE SEQUENCE [LARGE SCALE GENOMIC DNA]</scope>
    <source>
        <strain evidence="2">XJ109</strain>
    </source>
</reference>
<dbReference type="EMBL" id="FOUZ01000016">
    <property type="protein sequence ID" value="SFN60166.1"/>
    <property type="molecule type" value="Genomic_DNA"/>
</dbReference>
<keyword evidence="2" id="KW-1185">Reference proteome</keyword>
<dbReference type="OrthoDB" id="9801625at2"/>
<evidence type="ECO:0000313" key="1">
    <source>
        <dbReference type="EMBL" id="SFN60166.1"/>
    </source>
</evidence>
<proteinExistence type="predicted"/>
<dbReference type="GO" id="GO:0016787">
    <property type="term" value="F:hydrolase activity"/>
    <property type="evidence" value="ECO:0007669"/>
    <property type="project" value="UniProtKB-KW"/>
</dbReference>
<sequence>MFLDFENKTDLIARLQTLNVDQQPEWGIMTPQHMVEHLIVSTKMSNGGFVIPCRTPKEHLPKYRAFFLDADAEMDRGIKAGGMEGLLDLRYPSLEAAIEKLESEIDKFHQFFENNPDAKIVNPVLDEIDYSDWKRFHKKHFTHHFKQFGLIK</sequence>
<gene>
    <name evidence="1" type="ORF">SAMN05421738_11642</name>
</gene>
<organism evidence="1 2">
    <name type="scientific">Algoriella xinjiangensis</name>
    <dbReference type="NCBI Taxonomy" id="684065"/>
    <lineage>
        <taxon>Bacteria</taxon>
        <taxon>Pseudomonadati</taxon>
        <taxon>Bacteroidota</taxon>
        <taxon>Flavobacteriia</taxon>
        <taxon>Flavobacteriales</taxon>
        <taxon>Weeksellaceae</taxon>
        <taxon>Algoriella</taxon>
    </lineage>
</organism>
<name>A0A1I5ACI2_9FLAO</name>
<protein>
    <submittedName>
        <fullName evidence="1">Hydroxymethylglutaryl-CoA reductase/oxepin-CoA hydrolase / 3-oxo-5,6-dehydrosuberyl-CoA semialdehyde dehydrogenase</fullName>
    </submittedName>
</protein>
<dbReference type="AlphaFoldDB" id="A0A1I5ACI2"/>
<accession>A0A1I5ACI2</accession>
<keyword evidence="1" id="KW-0378">Hydrolase</keyword>
<evidence type="ECO:0000313" key="2">
    <source>
        <dbReference type="Proteomes" id="UP000199149"/>
    </source>
</evidence>
<dbReference type="Proteomes" id="UP000199149">
    <property type="component" value="Unassembled WGS sequence"/>
</dbReference>
<dbReference type="STRING" id="684065.SAMN05421738_11642"/>